<protein>
    <submittedName>
        <fullName evidence="1">Uncharacterized protein</fullName>
    </submittedName>
</protein>
<dbReference type="EMBL" id="OM869656">
    <property type="protein sequence ID" value="UPW41731.1"/>
    <property type="molecule type" value="Genomic_DNA"/>
</dbReference>
<organism evidence="1">
    <name type="scientific">Peromfec virus RodF8_8</name>
    <dbReference type="NCBI Taxonomy" id="2929389"/>
    <lineage>
        <taxon>Viruses</taxon>
        <taxon>Monodnaviria</taxon>
        <taxon>Sangervirae</taxon>
        <taxon>Phixviricota</taxon>
        <taxon>Malgrandaviricetes</taxon>
        <taxon>Petitvirales</taxon>
        <taxon>Microviridae</taxon>
    </lineage>
</organism>
<sequence length="117" mass="13975">MIYHSKNRPYHELAHIISLTTCKSWVVRFLPTCSYLVYTLTDGTTHRVSLDLSNAVRFVDKFIFAFQDNPWYSCYCNPKKHIDKTSFMSIHTSFKRFRSMCFNSPYVKTLFKHFRTI</sequence>
<accession>A0A976N291</accession>
<proteinExistence type="predicted"/>
<name>A0A976N291_9VIRU</name>
<evidence type="ECO:0000313" key="1">
    <source>
        <dbReference type="EMBL" id="UPW41731.1"/>
    </source>
</evidence>
<reference evidence="1" key="1">
    <citation type="submission" date="2022-02" db="EMBL/GenBank/DDBJ databases">
        <title>Towards deciphering the DNA virus diversity associated with rodent species in the families Cricetidae and Heteromyidae.</title>
        <authorList>
            <person name="Lund M."/>
            <person name="Larsen B.B."/>
            <person name="Gryseels S."/>
            <person name="Kraberger S."/>
            <person name="Rowsey D.M."/>
            <person name="Steger L."/>
            <person name="Yule K.M."/>
            <person name="Upham N.S."/>
            <person name="Worobey M."/>
            <person name="Van Doorslaer K."/>
            <person name="Varsani A."/>
        </authorList>
    </citation>
    <scope>NUCLEOTIDE SEQUENCE</scope>
    <source>
        <strain evidence="1">NeonRodF8_8</strain>
    </source>
</reference>